<proteinExistence type="predicted"/>
<feature type="region of interest" description="Disordered" evidence="1">
    <location>
        <begin position="64"/>
        <end position="86"/>
    </location>
</feature>
<sequence length="129" mass="14152">MSLVMCRETPTRHGYRHFLGVTIKSQSLLVSSPLSPGSRETAGKSTVRHAGSCKVWVTKRCTKPRAPPARSRHVLQVGRGKSPHTDGTRIRLCVAAVRRPEGIVRGRHVSDFHSGDRHVTPRLGALSSE</sequence>
<name>A0A5B7H0P9_PORTR</name>
<evidence type="ECO:0000313" key="2">
    <source>
        <dbReference type="EMBL" id="MPC62414.1"/>
    </source>
</evidence>
<evidence type="ECO:0000313" key="3">
    <source>
        <dbReference type="Proteomes" id="UP000324222"/>
    </source>
</evidence>
<gene>
    <name evidence="2" type="ORF">E2C01_056500</name>
</gene>
<keyword evidence="3" id="KW-1185">Reference proteome</keyword>
<evidence type="ECO:0000256" key="1">
    <source>
        <dbReference type="SAM" id="MobiDB-lite"/>
    </source>
</evidence>
<dbReference type="AlphaFoldDB" id="A0A5B7H0P9"/>
<dbReference type="Proteomes" id="UP000324222">
    <property type="component" value="Unassembled WGS sequence"/>
</dbReference>
<protein>
    <submittedName>
        <fullName evidence="2">Uncharacterized protein</fullName>
    </submittedName>
</protein>
<comment type="caution">
    <text evidence="2">The sequence shown here is derived from an EMBL/GenBank/DDBJ whole genome shotgun (WGS) entry which is preliminary data.</text>
</comment>
<organism evidence="2 3">
    <name type="scientific">Portunus trituberculatus</name>
    <name type="common">Swimming crab</name>
    <name type="synonym">Neptunus trituberculatus</name>
    <dbReference type="NCBI Taxonomy" id="210409"/>
    <lineage>
        <taxon>Eukaryota</taxon>
        <taxon>Metazoa</taxon>
        <taxon>Ecdysozoa</taxon>
        <taxon>Arthropoda</taxon>
        <taxon>Crustacea</taxon>
        <taxon>Multicrustacea</taxon>
        <taxon>Malacostraca</taxon>
        <taxon>Eumalacostraca</taxon>
        <taxon>Eucarida</taxon>
        <taxon>Decapoda</taxon>
        <taxon>Pleocyemata</taxon>
        <taxon>Brachyura</taxon>
        <taxon>Eubrachyura</taxon>
        <taxon>Portunoidea</taxon>
        <taxon>Portunidae</taxon>
        <taxon>Portuninae</taxon>
        <taxon>Portunus</taxon>
    </lineage>
</organism>
<accession>A0A5B7H0P9</accession>
<dbReference type="EMBL" id="VSRR010019644">
    <property type="protein sequence ID" value="MPC62414.1"/>
    <property type="molecule type" value="Genomic_DNA"/>
</dbReference>
<reference evidence="2 3" key="1">
    <citation type="submission" date="2019-05" db="EMBL/GenBank/DDBJ databases">
        <title>Another draft genome of Portunus trituberculatus and its Hox gene families provides insights of decapod evolution.</title>
        <authorList>
            <person name="Jeong J.-H."/>
            <person name="Song I."/>
            <person name="Kim S."/>
            <person name="Choi T."/>
            <person name="Kim D."/>
            <person name="Ryu S."/>
            <person name="Kim W."/>
        </authorList>
    </citation>
    <scope>NUCLEOTIDE SEQUENCE [LARGE SCALE GENOMIC DNA]</scope>
    <source>
        <tissue evidence="2">Muscle</tissue>
    </source>
</reference>